<name>A0A9R1VCR4_LACSA</name>
<sequence>MLSHKGVACFRNKPFPQFDNLRKIFGKDRATGHGATDLGLEEIVKEMQQTARVNSKCKRTPTDDTESSYKEATKEMKETFKEVGEKLNETIYNIGRQENKEACDTIDKVIEDIHRMSNINVKHQIKAIDMFSKDQFRARAFFKMTEEEKICYMEMIGDDSIS</sequence>
<keyword evidence="2" id="KW-1185">Reference proteome</keyword>
<comment type="caution">
    <text evidence="1">The sequence shown here is derived from an EMBL/GenBank/DDBJ whole genome shotgun (WGS) entry which is preliminary data.</text>
</comment>
<gene>
    <name evidence="1" type="ORF">LSAT_V11C600299590</name>
</gene>
<dbReference type="AlphaFoldDB" id="A0A9R1VCR4"/>
<evidence type="ECO:0000313" key="1">
    <source>
        <dbReference type="EMBL" id="KAJ0202422.1"/>
    </source>
</evidence>
<protein>
    <submittedName>
        <fullName evidence="1">Uncharacterized protein</fullName>
    </submittedName>
</protein>
<dbReference type="PANTHER" id="PTHR46250:SF17">
    <property type="entry name" value="MYB_SANT-LIKE DOMAIN-CONTAINING PROTEIN"/>
    <property type="match status" value="1"/>
</dbReference>
<dbReference type="EMBL" id="NBSK02000006">
    <property type="protein sequence ID" value="KAJ0202422.1"/>
    <property type="molecule type" value="Genomic_DNA"/>
</dbReference>
<accession>A0A9R1VCR4</accession>
<proteinExistence type="predicted"/>
<dbReference type="Proteomes" id="UP000235145">
    <property type="component" value="Unassembled WGS sequence"/>
</dbReference>
<dbReference type="PANTHER" id="PTHR46250">
    <property type="entry name" value="MYB/SANT-LIKE DNA-BINDING DOMAIN PROTEIN-RELATED"/>
    <property type="match status" value="1"/>
</dbReference>
<organism evidence="1 2">
    <name type="scientific">Lactuca sativa</name>
    <name type="common">Garden lettuce</name>
    <dbReference type="NCBI Taxonomy" id="4236"/>
    <lineage>
        <taxon>Eukaryota</taxon>
        <taxon>Viridiplantae</taxon>
        <taxon>Streptophyta</taxon>
        <taxon>Embryophyta</taxon>
        <taxon>Tracheophyta</taxon>
        <taxon>Spermatophyta</taxon>
        <taxon>Magnoliopsida</taxon>
        <taxon>eudicotyledons</taxon>
        <taxon>Gunneridae</taxon>
        <taxon>Pentapetalae</taxon>
        <taxon>asterids</taxon>
        <taxon>campanulids</taxon>
        <taxon>Asterales</taxon>
        <taxon>Asteraceae</taxon>
        <taxon>Cichorioideae</taxon>
        <taxon>Cichorieae</taxon>
        <taxon>Lactucinae</taxon>
        <taxon>Lactuca</taxon>
    </lineage>
</organism>
<reference evidence="1 2" key="1">
    <citation type="journal article" date="2017" name="Nat. Commun.">
        <title>Genome assembly with in vitro proximity ligation data and whole-genome triplication in lettuce.</title>
        <authorList>
            <person name="Reyes-Chin-Wo S."/>
            <person name="Wang Z."/>
            <person name="Yang X."/>
            <person name="Kozik A."/>
            <person name="Arikit S."/>
            <person name="Song C."/>
            <person name="Xia L."/>
            <person name="Froenicke L."/>
            <person name="Lavelle D.O."/>
            <person name="Truco M.J."/>
            <person name="Xia R."/>
            <person name="Zhu S."/>
            <person name="Xu C."/>
            <person name="Xu H."/>
            <person name="Xu X."/>
            <person name="Cox K."/>
            <person name="Korf I."/>
            <person name="Meyers B.C."/>
            <person name="Michelmore R.W."/>
        </authorList>
    </citation>
    <scope>NUCLEOTIDE SEQUENCE [LARGE SCALE GENOMIC DNA]</scope>
    <source>
        <strain evidence="2">cv. Salinas</strain>
        <tissue evidence="1">Seedlings</tissue>
    </source>
</reference>
<evidence type="ECO:0000313" key="2">
    <source>
        <dbReference type="Proteomes" id="UP000235145"/>
    </source>
</evidence>